<dbReference type="PANTHER" id="PTHR40254">
    <property type="entry name" value="BLR0577 PROTEIN"/>
    <property type="match status" value="1"/>
</dbReference>
<dbReference type="EMBL" id="JARRAF010000019">
    <property type="protein sequence ID" value="MDK2125434.1"/>
    <property type="molecule type" value="Genomic_DNA"/>
</dbReference>
<evidence type="ECO:0000313" key="1">
    <source>
        <dbReference type="EMBL" id="MDK2125434.1"/>
    </source>
</evidence>
<comment type="caution">
    <text evidence="1">The sequence shown here is derived from an EMBL/GenBank/DDBJ whole genome shotgun (WGS) entry which is preliminary data.</text>
</comment>
<gene>
    <name evidence="1" type="ORF">PZA18_15370</name>
</gene>
<name>A0ABT7DZF0_9NEIS</name>
<organism evidence="1 2">
    <name type="scientific">Parachitinimonas caeni</name>
    <dbReference type="NCBI Taxonomy" id="3031301"/>
    <lineage>
        <taxon>Bacteria</taxon>
        <taxon>Pseudomonadati</taxon>
        <taxon>Pseudomonadota</taxon>
        <taxon>Betaproteobacteria</taxon>
        <taxon>Neisseriales</taxon>
        <taxon>Chitinibacteraceae</taxon>
        <taxon>Parachitinimonas</taxon>
    </lineage>
</organism>
<dbReference type="PANTHER" id="PTHR40254:SF1">
    <property type="entry name" value="BLR0577 PROTEIN"/>
    <property type="match status" value="1"/>
</dbReference>
<dbReference type="InterPro" id="IPR052189">
    <property type="entry name" value="L-asp_N-monooxygenase_NS-form"/>
</dbReference>
<proteinExistence type="predicted"/>
<evidence type="ECO:0000313" key="2">
    <source>
        <dbReference type="Proteomes" id="UP001172778"/>
    </source>
</evidence>
<dbReference type="Proteomes" id="UP001172778">
    <property type="component" value="Unassembled WGS sequence"/>
</dbReference>
<protein>
    <recommendedName>
        <fullName evidence="3">FAD-dependent urate hydroxylase HpyO FAD/NAD(P)-binding domain-containing protein</fullName>
    </recommendedName>
</protein>
<reference evidence="1" key="1">
    <citation type="submission" date="2023-03" db="EMBL/GenBank/DDBJ databases">
        <title>Chitinimonas shenzhenensis gen. nov., sp. nov., a novel member of family Burkholderiaceae isolated from activated sludge collected in Shen Zhen, China.</title>
        <authorList>
            <person name="Wang X."/>
        </authorList>
    </citation>
    <scope>NUCLEOTIDE SEQUENCE</scope>
    <source>
        <strain evidence="1">DQS-5</strain>
    </source>
</reference>
<dbReference type="SUPFAM" id="SSF51905">
    <property type="entry name" value="FAD/NAD(P)-binding domain"/>
    <property type="match status" value="1"/>
</dbReference>
<accession>A0ABT7DZF0</accession>
<dbReference type="Gene3D" id="3.50.50.60">
    <property type="entry name" value="FAD/NAD(P)-binding domain"/>
    <property type="match status" value="1"/>
</dbReference>
<sequence>MASQNISRNFRRLTLFERRSRLGCGWVYDSDTVLGFHNLAANQTISRQEKGAELGDRLISALAALRRSGMEICIRGGVEVLDVQHDGPGFVVRGEDGKAERVDHIVLASGHWSAANPYAGHPDWLPSPWPASALRERAQGDILLIGASHTAIDAALTLADGAGEFRQVNHQLRFIPKHACTITLASRSGCLPRVSGFGTTSGQGDPLATQRYASHLLADLLVEAADPNTGRVPLEAILSALLDEFPLKHHLGMAGRSATARLDQWLRAWQSKPAAAMLRTDLEISGISLQRQRHIPWQGLLWEKTDIFRIALQTLGGEDRRWLDQRETALLAHQRTLNHWNATRLQALIEAGVLTVTKLAGSVRPNTKRGVLVSAEDSPSPHREFDLAVDCRGQTKSIAAANSPLLQSLLRRGLIQPTLVPCLGSGAAGPDETVIDGLRYYLPGGIHLNPKTMEAIPAGQQHSAYRGEQGGIFVLGPATLGQYPISDGLHALSKLAQLAIKEIHRRSQLRQRAALVGTGMSSVVSTDASAPLSRV</sequence>
<dbReference type="InterPro" id="IPR036188">
    <property type="entry name" value="FAD/NAD-bd_sf"/>
</dbReference>
<keyword evidence="2" id="KW-1185">Reference proteome</keyword>
<evidence type="ECO:0008006" key="3">
    <source>
        <dbReference type="Google" id="ProtNLM"/>
    </source>
</evidence>